<dbReference type="Pfam" id="PF02817">
    <property type="entry name" value="E3_binding"/>
    <property type="match status" value="1"/>
</dbReference>
<evidence type="ECO:0000256" key="7">
    <source>
        <dbReference type="ARBA" id="ARBA00023128"/>
    </source>
</evidence>
<gene>
    <name evidence="13" type="ORF">C361_00498</name>
</gene>
<keyword evidence="5 9" id="KW-0450">Lipoyl</keyword>
<dbReference type="OrthoDB" id="15567at2759"/>
<protein>
    <recommendedName>
        <fullName evidence="9">Dihydrolipoamide acetyltransferase component of pyruvate dehydrogenase complex</fullName>
        <ecNumber evidence="9">2.3.1.-</ecNumber>
    </recommendedName>
</protein>
<evidence type="ECO:0000259" key="11">
    <source>
        <dbReference type="PROSITE" id="PS50968"/>
    </source>
</evidence>
<dbReference type="Gene3D" id="2.40.50.100">
    <property type="match status" value="1"/>
</dbReference>
<keyword evidence="6" id="KW-0809">Transit peptide</keyword>
<feature type="compositionally biased region" description="Basic and acidic residues" evidence="10">
    <location>
        <begin position="282"/>
        <end position="303"/>
    </location>
</feature>
<dbReference type="Gene3D" id="4.10.320.10">
    <property type="entry name" value="E3-binding domain"/>
    <property type="match status" value="1"/>
</dbReference>
<dbReference type="Pfam" id="PF00198">
    <property type="entry name" value="2-oxoacid_dh"/>
    <property type="match status" value="1"/>
</dbReference>
<comment type="caution">
    <text evidence="13">The sequence shown here is derived from an EMBL/GenBank/DDBJ whole genome shotgun (WGS) entry which is preliminary data.</text>
</comment>
<evidence type="ECO:0000256" key="10">
    <source>
        <dbReference type="SAM" id="MobiDB-lite"/>
    </source>
</evidence>
<dbReference type="Gene3D" id="3.30.559.10">
    <property type="entry name" value="Chloramphenicol acetyltransferase-like domain"/>
    <property type="match status" value="1"/>
</dbReference>
<dbReference type="AlphaFoldDB" id="A0A854QJN8"/>
<evidence type="ECO:0000256" key="3">
    <source>
        <dbReference type="ARBA" id="ARBA00007317"/>
    </source>
</evidence>
<dbReference type="EC" id="2.3.1.-" evidence="9"/>
<evidence type="ECO:0000259" key="12">
    <source>
        <dbReference type="PROSITE" id="PS51826"/>
    </source>
</evidence>
<dbReference type="PANTHER" id="PTHR43178:SF5">
    <property type="entry name" value="LIPOAMIDE ACYLTRANSFERASE COMPONENT OF BRANCHED-CHAIN ALPHA-KETO ACID DEHYDROGENASE COMPLEX, MITOCHONDRIAL"/>
    <property type="match status" value="1"/>
</dbReference>
<sequence length="652" mass="71027">MFRCFNFTSSTILSHESIMFFRLRRFGLLRLPRSPTTSISPVSYAFTSPPDLNFSGNFRICSRFLHQSSPALKLSPFKLHDIGEGITEVEILKWYVTDGQAVEEFDALCEVQSDKSVVELTSHAKGIVRDIKTDPGHMVKVGTVLCVIETDEPSSEDAAEGGLQVPPKSDSAQDGVGDNTKSPTLGIQPEKLSGQDEIRAHESATVAQAEDLSEELERASERQFPPPTSSTSRRKHPLDDADKDEDDHLTATETLFRAHDASMDASGPAKLSGEAAILPSAPRREPQHDTGPVPERRPQAVGNRERAVIKAAPAVRTLALRLGIDLSQVSPSGQGGRVVREDVLAAANTTAGLQNQSAQAKGYNTHTTSNKSEVIEQETTRVEFGRTRKVMYKALSEQAKIPHFGYSHTLDLTALIPYLKSKPFSPSKPSYTASDIPSSLIHEGATTSEVDKDVKPTLLTFLIKTLLLALEEHPIMRSRVRHGTDGTEKWLEVSRHGIIGVAVSDPKYGLLTPSLPPLNPSTPIPILTNHLTHLRQTAHRPSSQEGAHLTVSSVGGLGECSGASPILPPGGGLAICAVGRAKWEVEWVKKEGGKVFDLGVEDVKSAGLKAVLRVPVGWSADHRVLEGAELISFTETWKKYIEEPWRWMKFSG</sequence>
<name>A0A854QJN8_CRYNE</name>
<dbReference type="SUPFAM" id="SSF51230">
    <property type="entry name" value="Single hybrid motif"/>
    <property type="match status" value="1"/>
</dbReference>
<comment type="subcellular location">
    <subcellularLocation>
        <location evidence="2">Mitochondrion matrix</location>
    </subcellularLocation>
</comment>
<dbReference type="InterPro" id="IPR011053">
    <property type="entry name" value="Single_hybrid_motif"/>
</dbReference>
<keyword evidence="8 9" id="KW-0012">Acyltransferase</keyword>
<evidence type="ECO:0000313" key="14">
    <source>
        <dbReference type="Proteomes" id="UP000199727"/>
    </source>
</evidence>
<dbReference type="InterPro" id="IPR050743">
    <property type="entry name" value="2-oxoacid_DH_E2_comp"/>
</dbReference>
<organism evidence="13 14">
    <name type="scientific">Cryptococcus neoformans Tu259-1</name>
    <dbReference type="NCBI Taxonomy" id="1230072"/>
    <lineage>
        <taxon>Eukaryota</taxon>
        <taxon>Fungi</taxon>
        <taxon>Dikarya</taxon>
        <taxon>Basidiomycota</taxon>
        <taxon>Agaricomycotina</taxon>
        <taxon>Tremellomycetes</taxon>
        <taxon>Tremellales</taxon>
        <taxon>Cryptococcaceae</taxon>
        <taxon>Cryptococcus</taxon>
        <taxon>Cryptococcus neoformans species complex</taxon>
    </lineage>
</organism>
<evidence type="ECO:0000256" key="9">
    <source>
        <dbReference type="RuleBase" id="RU003423"/>
    </source>
</evidence>
<dbReference type="InterPro" id="IPR003016">
    <property type="entry name" value="2-oxoA_DH_lipoyl-BS"/>
</dbReference>
<dbReference type="InterPro" id="IPR023213">
    <property type="entry name" value="CAT-like_dom_sf"/>
</dbReference>
<evidence type="ECO:0000256" key="6">
    <source>
        <dbReference type="ARBA" id="ARBA00022946"/>
    </source>
</evidence>
<dbReference type="SUPFAM" id="SSF52777">
    <property type="entry name" value="CoA-dependent acyltransferases"/>
    <property type="match status" value="1"/>
</dbReference>
<evidence type="ECO:0000256" key="4">
    <source>
        <dbReference type="ARBA" id="ARBA00022679"/>
    </source>
</evidence>
<dbReference type="InterPro" id="IPR001078">
    <property type="entry name" value="2-oxoacid_DH_actylTfrase"/>
</dbReference>
<comment type="cofactor">
    <cofactor evidence="1 9">
        <name>(R)-lipoate</name>
        <dbReference type="ChEBI" id="CHEBI:83088"/>
    </cofactor>
</comment>
<dbReference type="Proteomes" id="UP000199727">
    <property type="component" value="Unassembled WGS sequence"/>
</dbReference>
<evidence type="ECO:0000256" key="2">
    <source>
        <dbReference type="ARBA" id="ARBA00004305"/>
    </source>
</evidence>
<dbReference type="GO" id="GO:0031405">
    <property type="term" value="F:lipoic acid binding"/>
    <property type="evidence" value="ECO:0007669"/>
    <property type="project" value="TreeGrafter"/>
</dbReference>
<dbReference type="CDD" id="cd06849">
    <property type="entry name" value="lipoyl_domain"/>
    <property type="match status" value="1"/>
</dbReference>
<accession>A0A854QJN8</accession>
<dbReference type="FunFam" id="3.30.559.10:FF:000041">
    <property type="entry name" value="Dihydrolipoamide acetyltransferase component of pyruvate dehydrogenase complex"/>
    <property type="match status" value="1"/>
</dbReference>
<evidence type="ECO:0000256" key="8">
    <source>
        <dbReference type="ARBA" id="ARBA00023315"/>
    </source>
</evidence>
<feature type="domain" description="Peripheral subunit-binding (PSBD)" evidence="12">
    <location>
        <begin position="310"/>
        <end position="347"/>
    </location>
</feature>
<evidence type="ECO:0000256" key="1">
    <source>
        <dbReference type="ARBA" id="ARBA00001938"/>
    </source>
</evidence>
<dbReference type="InterPro" id="IPR036625">
    <property type="entry name" value="E3-bd_dom_sf"/>
</dbReference>
<dbReference type="GO" id="GO:0045333">
    <property type="term" value="P:cellular respiration"/>
    <property type="evidence" value="ECO:0007669"/>
    <property type="project" value="UniProtKB-ARBA"/>
</dbReference>
<keyword evidence="7" id="KW-0496">Mitochondrion</keyword>
<dbReference type="InterPro" id="IPR004167">
    <property type="entry name" value="PSBD"/>
</dbReference>
<evidence type="ECO:0000256" key="5">
    <source>
        <dbReference type="ARBA" id="ARBA00022823"/>
    </source>
</evidence>
<dbReference type="PROSITE" id="PS00189">
    <property type="entry name" value="LIPOYL"/>
    <property type="match status" value="1"/>
</dbReference>
<dbReference type="PANTHER" id="PTHR43178">
    <property type="entry name" value="DIHYDROLIPOAMIDE ACETYLTRANSFERASE COMPONENT OF PYRUVATE DEHYDROGENASE COMPLEX"/>
    <property type="match status" value="1"/>
</dbReference>
<dbReference type="EMBL" id="AMKT01000010">
    <property type="protein sequence ID" value="OXG28846.1"/>
    <property type="molecule type" value="Genomic_DNA"/>
</dbReference>
<dbReference type="PROSITE" id="PS51826">
    <property type="entry name" value="PSBD"/>
    <property type="match status" value="1"/>
</dbReference>
<dbReference type="FunFam" id="2.40.50.100:FF:000013">
    <property type="entry name" value="Dihydrolipoamide acetyltransferase component of pyruvate dehydrogenase complex"/>
    <property type="match status" value="1"/>
</dbReference>
<dbReference type="SUPFAM" id="SSF47005">
    <property type="entry name" value="Peripheral subunit-binding domain of 2-oxo acid dehydrogenase complex"/>
    <property type="match status" value="1"/>
</dbReference>
<dbReference type="GO" id="GO:0005759">
    <property type="term" value="C:mitochondrial matrix"/>
    <property type="evidence" value="ECO:0007669"/>
    <property type="project" value="UniProtKB-SubCell"/>
</dbReference>
<dbReference type="PROSITE" id="PS50968">
    <property type="entry name" value="BIOTINYL_LIPOYL"/>
    <property type="match status" value="1"/>
</dbReference>
<proteinExistence type="inferred from homology"/>
<reference evidence="13 14" key="1">
    <citation type="submission" date="2017-06" db="EMBL/GenBank/DDBJ databases">
        <title>Global population genomics of the pathogenic fungus Cryptococcus neoformans var. grubii.</title>
        <authorList>
            <person name="Cuomo C."/>
            <person name="Litvintseva A."/>
            <person name="Chen Y."/>
            <person name="Young S."/>
            <person name="Zeng Q."/>
            <person name="Chapman S."/>
            <person name="Gujja S."/>
            <person name="Saif S."/>
            <person name="Birren B."/>
        </authorList>
    </citation>
    <scope>NUCLEOTIDE SEQUENCE [LARGE SCALE GENOMIC DNA]</scope>
    <source>
        <strain evidence="13 14">Tu259-1</strain>
    </source>
</reference>
<feature type="region of interest" description="Disordered" evidence="10">
    <location>
        <begin position="280"/>
        <end position="303"/>
    </location>
</feature>
<evidence type="ECO:0000313" key="13">
    <source>
        <dbReference type="EMBL" id="OXG28846.1"/>
    </source>
</evidence>
<keyword evidence="4 9" id="KW-0808">Transferase</keyword>
<comment type="similarity">
    <text evidence="3 9">Belongs to the 2-oxoacid dehydrogenase family.</text>
</comment>
<dbReference type="InterPro" id="IPR000089">
    <property type="entry name" value="Biotin_lipoyl"/>
</dbReference>
<feature type="region of interest" description="Disordered" evidence="10">
    <location>
        <begin position="204"/>
        <end position="246"/>
    </location>
</feature>
<dbReference type="GO" id="GO:0016407">
    <property type="term" value="F:acetyltransferase activity"/>
    <property type="evidence" value="ECO:0007669"/>
    <property type="project" value="TreeGrafter"/>
</dbReference>
<feature type="domain" description="Lipoyl-binding" evidence="11">
    <location>
        <begin position="74"/>
        <end position="149"/>
    </location>
</feature>
<feature type="region of interest" description="Disordered" evidence="10">
    <location>
        <begin position="152"/>
        <end position="190"/>
    </location>
</feature>
<dbReference type="Pfam" id="PF00364">
    <property type="entry name" value="Biotin_lipoyl"/>
    <property type="match status" value="1"/>
</dbReference>